<evidence type="ECO:0000256" key="5">
    <source>
        <dbReference type="ARBA" id="ARBA00022679"/>
    </source>
</evidence>
<evidence type="ECO:0000259" key="16">
    <source>
        <dbReference type="PROSITE" id="PS50011"/>
    </source>
</evidence>
<evidence type="ECO:0000256" key="4">
    <source>
        <dbReference type="ARBA" id="ARBA00022553"/>
    </source>
</evidence>
<keyword evidence="14" id="KW-0175">Coiled coil</keyword>
<dbReference type="OrthoDB" id="2161057at2759"/>
<feature type="domain" description="Protein kinase" evidence="16">
    <location>
        <begin position="712"/>
        <end position="970"/>
    </location>
</feature>
<feature type="domain" description="Phorbol-ester/DAG-type" evidence="17">
    <location>
        <begin position="404"/>
        <end position="449"/>
    </location>
</feature>
<evidence type="ECO:0000256" key="12">
    <source>
        <dbReference type="ARBA" id="ARBA00047272"/>
    </source>
</evidence>
<dbReference type="InterPro" id="IPR000961">
    <property type="entry name" value="AGC-kinase_C"/>
</dbReference>
<dbReference type="GO" id="GO:0008270">
    <property type="term" value="F:zinc ion binding"/>
    <property type="evidence" value="ECO:0007669"/>
    <property type="project" value="UniProtKB-KW"/>
</dbReference>
<dbReference type="GO" id="GO:0007165">
    <property type="term" value="P:signal transduction"/>
    <property type="evidence" value="ECO:0007669"/>
    <property type="project" value="InterPro"/>
</dbReference>
<dbReference type="InterPro" id="IPR036274">
    <property type="entry name" value="HR1_rpt_sf"/>
</dbReference>
<evidence type="ECO:0000256" key="13">
    <source>
        <dbReference type="ARBA" id="ARBA00047470"/>
    </source>
</evidence>
<evidence type="ECO:0000256" key="7">
    <source>
        <dbReference type="ARBA" id="ARBA00022741"/>
    </source>
</evidence>
<keyword evidence="4" id="KW-0597">Phosphoprotein</keyword>
<dbReference type="Pfam" id="PF00433">
    <property type="entry name" value="Pkinase_C"/>
    <property type="match status" value="1"/>
</dbReference>
<dbReference type="Gene3D" id="3.30.60.20">
    <property type="match status" value="2"/>
</dbReference>
<dbReference type="InterPro" id="IPR011009">
    <property type="entry name" value="Kinase-like_dom_sf"/>
</dbReference>
<dbReference type="InterPro" id="IPR008271">
    <property type="entry name" value="Ser/Thr_kinase_AS"/>
</dbReference>
<dbReference type="Pfam" id="PF00130">
    <property type="entry name" value="C1_1"/>
    <property type="match status" value="1"/>
</dbReference>
<evidence type="ECO:0000256" key="1">
    <source>
        <dbReference type="ARBA" id="ARBA00005490"/>
    </source>
</evidence>
<dbReference type="GO" id="GO:0005524">
    <property type="term" value="F:ATP binding"/>
    <property type="evidence" value="ECO:0007669"/>
    <property type="project" value="UniProtKB-KW"/>
</dbReference>
<protein>
    <recommendedName>
        <fullName evidence="2">protein kinase C</fullName>
        <ecNumber evidence="2">2.7.11.13</ecNumber>
    </recommendedName>
</protein>
<keyword evidence="11" id="KW-0067">ATP-binding</keyword>
<dbReference type="InterPro" id="IPR017892">
    <property type="entry name" value="Pkinase_C"/>
</dbReference>
<evidence type="ECO:0000256" key="6">
    <source>
        <dbReference type="ARBA" id="ARBA00022723"/>
    </source>
</evidence>
<gene>
    <name evidence="19" type="ORF">BCR33DRAFT_416737</name>
</gene>
<keyword evidence="9" id="KW-0418">Kinase</keyword>
<evidence type="ECO:0000259" key="18">
    <source>
        <dbReference type="PROSITE" id="PS51285"/>
    </source>
</evidence>
<evidence type="ECO:0000256" key="15">
    <source>
        <dbReference type="SAM" id="MobiDB-lite"/>
    </source>
</evidence>
<keyword evidence="10" id="KW-0862">Zinc</keyword>
<dbReference type="SMART" id="SM00133">
    <property type="entry name" value="S_TK_X"/>
    <property type="match status" value="1"/>
</dbReference>
<evidence type="ECO:0000313" key="19">
    <source>
        <dbReference type="EMBL" id="ORY39039.1"/>
    </source>
</evidence>
<dbReference type="InterPro" id="IPR002219">
    <property type="entry name" value="PKC_DAG/PE"/>
</dbReference>
<dbReference type="SMART" id="SM00742">
    <property type="entry name" value="Hr1"/>
    <property type="match status" value="2"/>
</dbReference>
<dbReference type="SUPFAM" id="SSF56112">
    <property type="entry name" value="Protein kinase-like (PK-like)"/>
    <property type="match status" value="1"/>
</dbReference>
<dbReference type="PROSITE" id="PS00108">
    <property type="entry name" value="PROTEIN_KINASE_ST"/>
    <property type="match status" value="1"/>
</dbReference>
<comment type="catalytic activity">
    <reaction evidence="13">
        <text>L-seryl-[protein] + ATP = O-phospho-L-seryl-[protein] + ADP + H(+)</text>
        <dbReference type="Rhea" id="RHEA:17989"/>
        <dbReference type="Rhea" id="RHEA-COMP:9863"/>
        <dbReference type="Rhea" id="RHEA-COMP:11604"/>
        <dbReference type="ChEBI" id="CHEBI:15378"/>
        <dbReference type="ChEBI" id="CHEBI:29999"/>
        <dbReference type="ChEBI" id="CHEBI:30616"/>
        <dbReference type="ChEBI" id="CHEBI:83421"/>
        <dbReference type="ChEBI" id="CHEBI:456216"/>
        <dbReference type="EC" id="2.7.11.13"/>
    </reaction>
</comment>
<dbReference type="SMART" id="SM00220">
    <property type="entry name" value="S_TKc"/>
    <property type="match status" value="1"/>
</dbReference>
<comment type="similarity">
    <text evidence="1">Belongs to the protein kinase superfamily. AGC Ser/Thr protein kinase family. PKC subfamily.</text>
</comment>
<reference evidence="19 20" key="1">
    <citation type="submission" date="2016-07" db="EMBL/GenBank/DDBJ databases">
        <title>Pervasive Adenine N6-methylation of Active Genes in Fungi.</title>
        <authorList>
            <consortium name="DOE Joint Genome Institute"/>
            <person name="Mondo S.J."/>
            <person name="Dannebaum R.O."/>
            <person name="Kuo R.C."/>
            <person name="Labutti K."/>
            <person name="Haridas S."/>
            <person name="Kuo A."/>
            <person name="Salamov A."/>
            <person name="Ahrendt S.R."/>
            <person name="Lipzen A."/>
            <person name="Sullivan W."/>
            <person name="Andreopoulos W.B."/>
            <person name="Clum A."/>
            <person name="Lindquist E."/>
            <person name="Daum C."/>
            <person name="Ramamoorthy G.K."/>
            <person name="Gryganskyi A."/>
            <person name="Culley D."/>
            <person name="Magnuson J.K."/>
            <person name="James T.Y."/>
            <person name="O'Malley M.A."/>
            <person name="Stajich J.E."/>
            <person name="Spatafora J.W."/>
            <person name="Visel A."/>
            <person name="Grigoriev I.V."/>
        </authorList>
    </citation>
    <scope>NUCLEOTIDE SEQUENCE [LARGE SCALE GENOMIC DNA]</scope>
    <source>
        <strain evidence="19 20">JEL800</strain>
    </source>
</reference>
<dbReference type="AlphaFoldDB" id="A0A1Y2BWA4"/>
<evidence type="ECO:0000256" key="14">
    <source>
        <dbReference type="SAM" id="Coils"/>
    </source>
</evidence>
<dbReference type="PROSITE" id="PS50011">
    <property type="entry name" value="PROTEIN_KINASE_DOM"/>
    <property type="match status" value="1"/>
</dbReference>
<dbReference type="STRING" id="329046.A0A1Y2BWA4"/>
<proteinExistence type="inferred from homology"/>
<dbReference type="Proteomes" id="UP000193642">
    <property type="component" value="Unassembled WGS sequence"/>
</dbReference>
<sequence length="1049" mass="118076">MSDLIGELTLKIGVERKVLEGAMAMFPQLNDAGAKAACGAAMAESRRNLVFLEDQLKEALAQAGINEADASNAPQLPLASGSILDRLSHSDLPIAAEPPTTSSQQTPARTDSFDHVRFDKQLTLDKVKYRLTEISHRLATEQRVKEGAKNMLNARRNLTTTSTSRGSIDNNSITEELKIKMEESNRKVAVLEKAKLRYAHLAPSSSSSSLDGSVDSVSAEDSITLERKQRRSGRLRIKIIRATNLSFRLATQYETTAHIFVDSNSKLATKPSVQGTYNDILDTHVDRAQEVEINIYSHPGGTLLGLVWFKLADLEQDIAKRYPNGLPASVDDAEDTWLDLEPTGHLLLRITFEVTEHSTIQPNNYSNQHRPSLVAITDNSAAASSTPQKVRRNKAVQKAFPKNGHLFYPIYSLFNQCAVCNESGTKWYQCAACNYTCHDHCYSNVITKCITPSDTSSNSGQLLKYNIPHRWVPKTVLNSWCAHCGSMMGPTSRTEQCVDCGKCAHVGCAPMVPNFCNLTPEMAKLLVAAFEEAEKREQAEEMKEAEVAEVLRREKTLLARRSVNAPPAVAEITKDVEEIVLLGEREFEVDADAPPVPALPPSTASSSAGQAFLDAERKAKIDKERLELIQKRKEERDRQKAELERLRKLQEEEDRREAERLHAIELEKLRELQEQQRLQQQQQAEKLRQLKLKQQQQATPPGSPKAIKLEDFNCIAVLGRGAFGKVMLVEDRRTRNLHAMKALKKKDLIESGDIDGVKLEKSVFQRVSEAQHPFLVNMYSCFQSASRLYFVMEYVCGGDLMSAFHRKEFTYEQSRFYACEVLLAIEFLHQNDIVYRDLKLENILMCPDGHIKVCDYGICKQNMPYGAQTRTFCGTPNYMAPEVLQHANYTRIVDWWSFGVIVYIMHYRSFPFKGDEAREVLKSIMANRIKYPPLDSEAVSLLQGLLNKYPKSRLGGGRLGSEEIKQHPYFDGIDWNAMMQKKVTPPWKPTLKNERDVSNFEEEFTGEKPVLTVMHGKLSPTEQVLFDNFEFISELAMAAAATGATMARR</sequence>
<evidence type="ECO:0000259" key="17">
    <source>
        <dbReference type="PROSITE" id="PS50081"/>
    </source>
</evidence>
<feature type="region of interest" description="Disordered" evidence="15">
    <location>
        <begin position="591"/>
        <end position="610"/>
    </location>
</feature>
<keyword evidence="3" id="KW-0723">Serine/threonine-protein kinase</keyword>
<dbReference type="Gene3D" id="3.30.200.20">
    <property type="entry name" value="Phosphorylase Kinase, domain 1"/>
    <property type="match status" value="1"/>
</dbReference>
<feature type="domain" description="AGC-kinase C-terminal" evidence="18">
    <location>
        <begin position="971"/>
        <end position="1041"/>
    </location>
</feature>
<dbReference type="PANTHER" id="PTHR24351">
    <property type="entry name" value="RIBOSOMAL PROTEIN S6 KINASE"/>
    <property type="match status" value="1"/>
</dbReference>
<comment type="caution">
    <text evidence="19">The sequence shown here is derived from an EMBL/GenBank/DDBJ whole genome shotgun (WGS) entry which is preliminary data.</text>
</comment>
<dbReference type="PROSITE" id="PS50081">
    <property type="entry name" value="ZF_DAG_PE_2"/>
    <property type="match status" value="2"/>
</dbReference>
<accession>A0A1Y2BWA4</accession>
<dbReference type="EC" id="2.7.11.13" evidence="2"/>
<keyword evidence="5" id="KW-0808">Transferase</keyword>
<keyword evidence="7" id="KW-0547">Nucleotide-binding</keyword>
<keyword evidence="8" id="KW-0863">Zinc-finger</keyword>
<evidence type="ECO:0000256" key="11">
    <source>
        <dbReference type="ARBA" id="ARBA00022840"/>
    </source>
</evidence>
<dbReference type="Pfam" id="PF00069">
    <property type="entry name" value="Pkinase"/>
    <property type="match status" value="1"/>
</dbReference>
<evidence type="ECO:0000313" key="20">
    <source>
        <dbReference type="Proteomes" id="UP000193642"/>
    </source>
</evidence>
<dbReference type="PROSITE" id="PS51285">
    <property type="entry name" value="AGC_KINASE_CTER"/>
    <property type="match status" value="1"/>
</dbReference>
<comment type="catalytic activity">
    <reaction evidence="12">
        <text>L-threonyl-[protein] + ATP = O-phospho-L-threonyl-[protein] + ADP + H(+)</text>
        <dbReference type="Rhea" id="RHEA:46608"/>
        <dbReference type="Rhea" id="RHEA-COMP:11060"/>
        <dbReference type="Rhea" id="RHEA-COMP:11605"/>
        <dbReference type="ChEBI" id="CHEBI:15378"/>
        <dbReference type="ChEBI" id="CHEBI:30013"/>
        <dbReference type="ChEBI" id="CHEBI:30616"/>
        <dbReference type="ChEBI" id="CHEBI:61977"/>
        <dbReference type="ChEBI" id="CHEBI:456216"/>
        <dbReference type="EC" id="2.7.11.13"/>
    </reaction>
</comment>
<feature type="domain" description="Phorbol-ester/DAG-type" evidence="17">
    <location>
        <begin position="468"/>
        <end position="516"/>
    </location>
</feature>
<keyword evidence="6" id="KW-0479">Metal-binding</keyword>
<dbReference type="Gene3D" id="1.10.510.10">
    <property type="entry name" value="Transferase(Phosphotransferase) domain 1"/>
    <property type="match status" value="1"/>
</dbReference>
<dbReference type="InterPro" id="IPR035892">
    <property type="entry name" value="C2_domain_sf"/>
</dbReference>
<dbReference type="GO" id="GO:0004697">
    <property type="term" value="F:diacylglycerol-dependent serine/threonine kinase activity"/>
    <property type="evidence" value="ECO:0007669"/>
    <property type="project" value="UniProtKB-EC"/>
</dbReference>
<dbReference type="SUPFAM" id="SSF49562">
    <property type="entry name" value="C2 domain (Calcium/lipid-binding domain, CaLB)"/>
    <property type="match status" value="1"/>
</dbReference>
<evidence type="ECO:0000256" key="2">
    <source>
        <dbReference type="ARBA" id="ARBA00012429"/>
    </source>
</evidence>
<dbReference type="InterPro" id="IPR046349">
    <property type="entry name" value="C1-like_sf"/>
</dbReference>
<evidence type="ECO:0000256" key="8">
    <source>
        <dbReference type="ARBA" id="ARBA00022771"/>
    </source>
</evidence>
<feature type="coiled-coil region" evidence="14">
    <location>
        <begin position="626"/>
        <end position="697"/>
    </location>
</feature>
<name>A0A1Y2BWA4_9FUNG</name>
<dbReference type="FunFam" id="1.10.510.10:FF:000210">
    <property type="entry name" value="Non-specific serine/threonine protein kinase"/>
    <property type="match status" value="1"/>
</dbReference>
<evidence type="ECO:0000256" key="3">
    <source>
        <dbReference type="ARBA" id="ARBA00022527"/>
    </source>
</evidence>
<organism evidence="19 20">
    <name type="scientific">Rhizoclosmatium globosum</name>
    <dbReference type="NCBI Taxonomy" id="329046"/>
    <lineage>
        <taxon>Eukaryota</taxon>
        <taxon>Fungi</taxon>
        <taxon>Fungi incertae sedis</taxon>
        <taxon>Chytridiomycota</taxon>
        <taxon>Chytridiomycota incertae sedis</taxon>
        <taxon>Chytridiomycetes</taxon>
        <taxon>Chytridiales</taxon>
        <taxon>Chytriomycetaceae</taxon>
        <taxon>Rhizoclosmatium</taxon>
    </lineage>
</organism>
<dbReference type="PROSITE" id="PS00479">
    <property type="entry name" value="ZF_DAG_PE_1"/>
    <property type="match status" value="1"/>
</dbReference>
<dbReference type="FunFam" id="3.30.200.20:FF:000103">
    <property type="entry name" value="Protein kinase C"/>
    <property type="match status" value="1"/>
</dbReference>
<dbReference type="GO" id="GO:0106310">
    <property type="term" value="F:protein serine kinase activity"/>
    <property type="evidence" value="ECO:0007669"/>
    <property type="project" value="RHEA"/>
</dbReference>
<dbReference type="SMART" id="SM00109">
    <property type="entry name" value="C1"/>
    <property type="match status" value="2"/>
</dbReference>
<dbReference type="EMBL" id="MCGO01000041">
    <property type="protein sequence ID" value="ORY39039.1"/>
    <property type="molecule type" value="Genomic_DNA"/>
</dbReference>
<dbReference type="SUPFAM" id="SSF57889">
    <property type="entry name" value="Cysteine-rich domain"/>
    <property type="match status" value="2"/>
</dbReference>
<evidence type="ECO:0000256" key="10">
    <source>
        <dbReference type="ARBA" id="ARBA00022833"/>
    </source>
</evidence>
<dbReference type="InterPro" id="IPR000719">
    <property type="entry name" value="Prot_kinase_dom"/>
</dbReference>
<keyword evidence="20" id="KW-1185">Reference proteome</keyword>
<dbReference type="Gene3D" id="1.10.287.160">
    <property type="entry name" value="HR1 repeat"/>
    <property type="match status" value="1"/>
</dbReference>
<dbReference type="InterPro" id="IPR011072">
    <property type="entry name" value="HR1_rho-bd"/>
</dbReference>
<evidence type="ECO:0000256" key="9">
    <source>
        <dbReference type="ARBA" id="ARBA00022777"/>
    </source>
</evidence>
<dbReference type="SUPFAM" id="SSF46585">
    <property type="entry name" value="HR1 repeat"/>
    <property type="match status" value="1"/>
</dbReference>
<dbReference type="CDD" id="cd20823">
    <property type="entry name" value="C1_ScPKC1-like_rpt2"/>
    <property type="match status" value="1"/>
</dbReference>